<dbReference type="GO" id="GO:0030036">
    <property type="term" value="P:actin cytoskeleton organization"/>
    <property type="evidence" value="ECO:0007669"/>
    <property type="project" value="UniProtKB-UniRule"/>
</dbReference>
<dbReference type="GO" id="GO:0003779">
    <property type="term" value="F:actin binding"/>
    <property type="evidence" value="ECO:0007669"/>
    <property type="project" value="UniProtKB-UniRule"/>
</dbReference>
<dbReference type="OrthoDB" id="1929108at2759"/>
<sequence length="1511" mass="165878">MPITRYEIRSEYSLADPQLYTAADKDDPEALLEGVAMSGFVGLLRQLGDLSEFAAVVFHELHDEVMVTATRGDSLLSRVQQLEADFASIEKAFLSQTDHSSFMYNAGLDWHPNLQTNHNIVTKGNLPRFMMDSYEESRGPPRLFLLDKFDTAGAGACLKRYTDPSFFKIEISSFKMNGRNIQREKKIRKAKRKETYWKNAGTPEDLPSSHAKLHQLFMEDHDGNGDSSLACSTKLKRRLNGFPLDLKTGQSYMEKLLKSPSPEHKVLHEITMNSSSLSTLRTTEHDDSRFGVLQFGMNADRDPVERKRSPPSPQREDIMLKPSVYKQNEVSSCKILKEDNSYPSIIEDSATYSCDRITSETDMAVDVETKAAENLIGYLTDDFASEIDNFVDGPVAIESELDTDSELREKTEITSYVNRQLPTYDLIATVEQHIHSTDSRTTGKSMLSDDENHSSGKEISSFSILNFPNSSVDSTKSEHYAAACTTEIEIIDAPFSQKTAGGDFPMAHPTKSAVYDDTCSGTFAVTNHCLEFVQQNPNKNLTGLDPTLEVSDSEYISGEIVLRAPELAEKLDVEYNKVKTNPSTDASSSPSFSDFNLQSEHNSLLSSSGAHVVHGSKEGIATCTNSCLAAGCPVTVSFDFVQVDRLDQEDLSGPECNEKLSHASSEAKKEKLAIDPGCSCSDSDSKTQFGGNSPSSSVRSITFQRSNGESGSCSSTISDNSCDATIVAISSDTQHTDKSSQEDLHLGNDLVLLLNNRARRPPKKDKVIQMFSTDNLDNDESNDGDLEFSENCRFDSHNLAHDKHSFMSALPKEENSIDESDNVALNAFANASSDFSSIKEASLGEELEKTFLGSAQTVDVEEQGCNRSVHNQICSPYITISHIKCSQDWPGTGLDTHDIEVGNLGEEKTVNESLAVETLVSCEHLGLKVTGITDDAPSHDLTAVESLYYKDKNFVGPNGATDIVEKSGNTSCRSSCSQEATNSAASPELTPLNNNNNVLLGEPNLQTDVSGIAGVLSVADNVVQDGVHSPLGFYQLVEDGIPCFEDSNSDKLENGKTCLLESQGQSGLVDEVSQRHVAPSDLNRVFYDTITHNPPKSEESDTVVNLDFSSIVNEHGMDLFNTATTQFFSEPIKLDLEQTLCQQRNLLYHNECFHNIVQTTPQEHASVLPTQLSHECMDSGGIDTGFTCEHMLELHDHQAASNSPSNCSLFSFPDQPLMTALPAPNNNEVDVCKHSDHSLGSMLQPGNCFWMQIQSVWRENQQEEFSQGTSTTSTFTQDVSSLDGELNGSLVLSSHGTISNKDKVGHSHLIQEIVGLSSNTENEKQEVTISSSEKFALTYVEDVVQSGLDNSSSKKKIEHSTTNLDSSVLTHETIDHKPKIENVKQDLIVPSSVIEFASRDVEGGNSHESRTGKLPQPRNSLFDSVSALDKSKLRKVAPRIKAEIQKVGERDSLLEQIRTKSFNLKPALATKPSVRGPKTNLKVVAILEKANSIRQALAGSDEDDEDSWSDS</sequence>
<dbReference type="PROSITE" id="PS51082">
    <property type="entry name" value="WH2"/>
    <property type="match status" value="1"/>
</dbReference>
<name>A0A2Z7BG67_9LAMI</name>
<comment type="similarity">
    <text evidence="1 2">Belongs to the SCAR/WAVE family.</text>
</comment>
<keyword evidence="2" id="KW-0009">Actin-binding</keyword>
<reference evidence="5 6" key="1">
    <citation type="journal article" date="2015" name="Proc. Natl. Acad. Sci. U.S.A.">
        <title>The resurrection genome of Boea hygrometrica: A blueprint for survival of dehydration.</title>
        <authorList>
            <person name="Xiao L."/>
            <person name="Yang G."/>
            <person name="Zhang L."/>
            <person name="Yang X."/>
            <person name="Zhao S."/>
            <person name="Ji Z."/>
            <person name="Zhou Q."/>
            <person name="Hu M."/>
            <person name="Wang Y."/>
            <person name="Chen M."/>
            <person name="Xu Y."/>
            <person name="Jin H."/>
            <person name="Xiao X."/>
            <person name="Hu G."/>
            <person name="Bao F."/>
            <person name="Hu Y."/>
            <person name="Wan P."/>
            <person name="Li L."/>
            <person name="Deng X."/>
            <person name="Kuang T."/>
            <person name="Xiang C."/>
            <person name="Zhu J.K."/>
            <person name="Oliver M.J."/>
            <person name="He Y."/>
        </authorList>
    </citation>
    <scope>NUCLEOTIDE SEQUENCE [LARGE SCALE GENOMIC DNA]</scope>
    <source>
        <strain evidence="6">cv. XS01</strain>
    </source>
</reference>
<evidence type="ECO:0000256" key="3">
    <source>
        <dbReference type="SAM" id="MobiDB-lite"/>
    </source>
</evidence>
<dbReference type="GO" id="GO:0005856">
    <property type="term" value="C:cytoskeleton"/>
    <property type="evidence" value="ECO:0007669"/>
    <property type="project" value="UniProtKB-SubCell"/>
</dbReference>
<feature type="domain" description="WH2" evidence="4">
    <location>
        <begin position="1449"/>
        <end position="1467"/>
    </location>
</feature>
<accession>A0A2Z7BG67</accession>
<dbReference type="GO" id="GO:0034237">
    <property type="term" value="F:protein kinase A regulatory subunit binding"/>
    <property type="evidence" value="ECO:0007669"/>
    <property type="project" value="TreeGrafter"/>
</dbReference>
<comment type="function">
    <text evidence="2">Involved in regulation of actin and microtubule organization. Part of a WAVE complex that activates the Arp2/3 complex.</text>
</comment>
<keyword evidence="2" id="KW-0963">Cytoplasm</keyword>
<evidence type="ECO:0000256" key="1">
    <source>
        <dbReference type="ARBA" id="ARBA00006993"/>
    </source>
</evidence>
<proteinExistence type="inferred from homology"/>
<dbReference type="GO" id="GO:0071933">
    <property type="term" value="F:Arp2/3 complex binding"/>
    <property type="evidence" value="ECO:0007669"/>
    <property type="project" value="TreeGrafter"/>
</dbReference>
<dbReference type="Gene3D" id="1.20.5.340">
    <property type="match status" value="1"/>
</dbReference>
<dbReference type="PANTHER" id="PTHR12902:SF1">
    <property type="entry name" value="WISKOTT-ALDRICH SYNDROME PROTEIN FAMILY MEMBER"/>
    <property type="match status" value="1"/>
</dbReference>
<protein>
    <recommendedName>
        <fullName evidence="2">Protein SCAR</fullName>
    </recommendedName>
    <alternativeName>
        <fullName evidence="2">Protein WAVE</fullName>
    </alternativeName>
</protein>
<dbReference type="InterPro" id="IPR003124">
    <property type="entry name" value="WH2_dom"/>
</dbReference>
<gene>
    <name evidence="5" type="ORF">F511_03381</name>
</gene>
<evidence type="ECO:0000313" key="5">
    <source>
        <dbReference type="EMBL" id="KZV33115.1"/>
    </source>
</evidence>
<dbReference type="InterPro" id="IPR028288">
    <property type="entry name" value="SCAR/WAVE_fam"/>
</dbReference>
<feature type="region of interest" description="Disordered" evidence="3">
    <location>
        <begin position="435"/>
        <end position="455"/>
    </location>
</feature>
<feature type="region of interest" description="Disordered" evidence="3">
    <location>
        <begin position="675"/>
        <end position="716"/>
    </location>
</feature>
<dbReference type="PANTHER" id="PTHR12902">
    <property type="entry name" value="WASP-1"/>
    <property type="match status" value="1"/>
</dbReference>
<dbReference type="Gene3D" id="6.10.280.150">
    <property type="match status" value="1"/>
</dbReference>
<evidence type="ECO:0000256" key="2">
    <source>
        <dbReference type="RuleBase" id="RU367034"/>
    </source>
</evidence>
<feature type="compositionally biased region" description="Polar residues" evidence="3">
    <location>
        <begin position="680"/>
        <end position="716"/>
    </location>
</feature>
<evidence type="ECO:0000259" key="4">
    <source>
        <dbReference type="PROSITE" id="PS51082"/>
    </source>
</evidence>
<organism evidence="5 6">
    <name type="scientific">Dorcoceras hygrometricum</name>
    <dbReference type="NCBI Taxonomy" id="472368"/>
    <lineage>
        <taxon>Eukaryota</taxon>
        <taxon>Viridiplantae</taxon>
        <taxon>Streptophyta</taxon>
        <taxon>Embryophyta</taxon>
        <taxon>Tracheophyta</taxon>
        <taxon>Spermatophyta</taxon>
        <taxon>Magnoliopsida</taxon>
        <taxon>eudicotyledons</taxon>
        <taxon>Gunneridae</taxon>
        <taxon>Pentapetalae</taxon>
        <taxon>asterids</taxon>
        <taxon>lamiids</taxon>
        <taxon>Lamiales</taxon>
        <taxon>Gesneriaceae</taxon>
        <taxon>Didymocarpoideae</taxon>
        <taxon>Trichosporeae</taxon>
        <taxon>Loxocarpinae</taxon>
        <taxon>Dorcoceras</taxon>
    </lineage>
</organism>
<comment type="subcellular location">
    <subcellularLocation>
        <location evidence="2">Cytoplasm</location>
        <location evidence="2">Cytoskeleton</location>
    </subcellularLocation>
</comment>
<keyword evidence="6" id="KW-1185">Reference proteome</keyword>
<dbReference type="Proteomes" id="UP000250235">
    <property type="component" value="Unassembled WGS sequence"/>
</dbReference>
<feature type="compositionally biased region" description="Basic and acidic residues" evidence="3">
    <location>
        <begin position="1400"/>
        <end position="1411"/>
    </location>
</feature>
<keyword evidence="2" id="KW-0206">Cytoskeleton</keyword>
<evidence type="ECO:0000313" key="6">
    <source>
        <dbReference type="Proteomes" id="UP000250235"/>
    </source>
</evidence>
<dbReference type="EMBL" id="KV006334">
    <property type="protein sequence ID" value="KZV33115.1"/>
    <property type="molecule type" value="Genomic_DNA"/>
</dbReference>
<dbReference type="GO" id="GO:2000601">
    <property type="term" value="P:positive regulation of Arp2/3 complex-mediated actin nucleation"/>
    <property type="evidence" value="ECO:0007669"/>
    <property type="project" value="TreeGrafter"/>
</dbReference>
<feature type="region of interest" description="Disordered" evidence="3">
    <location>
        <begin position="1400"/>
        <end position="1419"/>
    </location>
</feature>